<proteinExistence type="predicted"/>
<dbReference type="Pfam" id="PF00078">
    <property type="entry name" value="RVT_1"/>
    <property type="match status" value="1"/>
</dbReference>
<dbReference type="Proteomes" id="UP000429607">
    <property type="component" value="Unassembled WGS sequence"/>
</dbReference>
<dbReference type="FunFam" id="3.10.20.370:FF:000001">
    <property type="entry name" value="Retrovirus-related Pol polyprotein from transposon 17.6-like protein"/>
    <property type="match status" value="1"/>
</dbReference>
<evidence type="ECO:0000256" key="4">
    <source>
        <dbReference type="ARBA" id="ARBA00022722"/>
    </source>
</evidence>
<dbReference type="FunFam" id="1.10.340.70:FF:000001">
    <property type="entry name" value="Retrovirus-related Pol polyprotein from transposon gypsy-like Protein"/>
    <property type="match status" value="1"/>
</dbReference>
<feature type="region of interest" description="Disordered" evidence="8">
    <location>
        <begin position="1130"/>
        <end position="1190"/>
    </location>
</feature>
<evidence type="ECO:0000259" key="10">
    <source>
        <dbReference type="PROSITE" id="PS50994"/>
    </source>
</evidence>
<dbReference type="InterPro" id="IPR001584">
    <property type="entry name" value="Integrase_cat-core"/>
</dbReference>
<feature type="region of interest" description="Disordered" evidence="8">
    <location>
        <begin position="1064"/>
        <end position="1092"/>
    </location>
</feature>
<feature type="compositionally biased region" description="Acidic residues" evidence="8">
    <location>
        <begin position="1165"/>
        <end position="1184"/>
    </location>
</feature>
<comment type="caution">
    <text evidence="11">The sequence shown here is derived from an EMBL/GenBank/DDBJ whole genome shotgun (WGS) entry which is preliminary data.</text>
</comment>
<dbReference type="Gene3D" id="1.10.340.70">
    <property type="match status" value="1"/>
</dbReference>
<dbReference type="FunFam" id="3.30.70.270:FF:000045">
    <property type="entry name" value="Transposon Tf2-7 polyprotein"/>
    <property type="match status" value="1"/>
</dbReference>
<evidence type="ECO:0000313" key="11">
    <source>
        <dbReference type="EMBL" id="KAE8999764.1"/>
    </source>
</evidence>
<dbReference type="GO" id="GO:0016787">
    <property type="term" value="F:hydrolase activity"/>
    <property type="evidence" value="ECO:0007669"/>
    <property type="project" value="UniProtKB-KW"/>
</dbReference>
<organism evidence="11 12">
    <name type="scientific">Phytophthora rubi</name>
    <dbReference type="NCBI Taxonomy" id="129364"/>
    <lineage>
        <taxon>Eukaryota</taxon>
        <taxon>Sar</taxon>
        <taxon>Stramenopiles</taxon>
        <taxon>Oomycota</taxon>
        <taxon>Peronosporomycetes</taxon>
        <taxon>Peronosporales</taxon>
        <taxon>Peronosporaceae</taxon>
        <taxon>Phytophthora</taxon>
    </lineage>
</organism>
<dbReference type="Gene3D" id="3.10.20.370">
    <property type="match status" value="1"/>
</dbReference>
<keyword evidence="7" id="KW-0695">RNA-directed DNA polymerase</keyword>
<feature type="region of interest" description="Disordered" evidence="8">
    <location>
        <begin position="1592"/>
        <end position="1612"/>
    </location>
</feature>
<dbReference type="PANTHER" id="PTHR37984:SF5">
    <property type="entry name" value="PROTEIN NYNRIN-LIKE"/>
    <property type="match status" value="1"/>
</dbReference>
<dbReference type="GO" id="GO:0015074">
    <property type="term" value="P:DNA integration"/>
    <property type="evidence" value="ECO:0007669"/>
    <property type="project" value="InterPro"/>
</dbReference>
<protein>
    <recommendedName>
        <fullName evidence="1">RNA-directed DNA polymerase</fullName>
        <ecNumber evidence="1">2.7.7.49</ecNumber>
    </recommendedName>
</protein>
<dbReference type="SUPFAM" id="SSF51283">
    <property type="entry name" value="dUTPase-like"/>
    <property type="match status" value="1"/>
</dbReference>
<feature type="region of interest" description="Disordered" evidence="8">
    <location>
        <begin position="515"/>
        <end position="537"/>
    </location>
</feature>
<name>A0A6A3K662_9STRA</name>
<evidence type="ECO:0000313" key="12">
    <source>
        <dbReference type="Proteomes" id="UP000429607"/>
    </source>
</evidence>
<dbReference type="Pfam" id="PF22938">
    <property type="entry name" value="Integrase_p58_C"/>
    <property type="match status" value="1"/>
</dbReference>
<dbReference type="InterPro" id="IPR043502">
    <property type="entry name" value="DNA/RNA_pol_sf"/>
</dbReference>
<dbReference type="InterPro" id="IPR041373">
    <property type="entry name" value="RT_RNaseH"/>
</dbReference>
<gene>
    <name evidence="11" type="ORF">PR001_g18964</name>
</gene>
<keyword evidence="2" id="KW-0808">Transferase</keyword>
<evidence type="ECO:0000259" key="9">
    <source>
        <dbReference type="PROSITE" id="PS50878"/>
    </source>
</evidence>
<dbReference type="Gene3D" id="3.10.10.10">
    <property type="entry name" value="HIV Type 1 Reverse Transcriptase, subunit A, domain 1"/>
    <property type="match status" value="1"/>
</dbReference>
<accession>A0A6A3K662</accession>
<evidence type="ECO:0000256" key="7">
    <source>
        <dbReference type="ARBA" id="ARBA00022918"/>
    </source>
</evidence>
<dbReference type="EMBL" id="QXFV01001718">
    <property type="protein sequence ID" value="KAE8999764.1"/>
    <property type="molecule type" value="Genomic_DNA"/>
</dbReference>
<reference evidence="11 12" key="1">
    <citation type="submission" date="2018-09" db="EMBL/GenBank/DDBJ databases">
        <title>Genomic investigation of the strawberry pathogen Phytophthora fragariae indicates pathogenicity is determined by transcriptional variation in three key races.</title>
        <authorList>
            <person name="Adams T.M."/>
            <person name="Armitage A.D."/>
            <person name="Sobczyk M.K."/>
            <person name="Bates H.J."/>
            <person name="Dunwell J.M."/>
            <person name="Nellist C.F."/>
            <person name="Harrison R.J."/>
        </authorList>
    </citation>
    <scope>NUCLEOTIDE SEQUENCE [LARGE SCALE GENOMIC DNA]</scope>
    <source>
        <strain evidence="11 12">SCRP249</strain>
    </source>
</reference>
<keyword evidence="4" id="KW-0540">Nuclease</keyword>
<evidence type="ECO:0000256" key="2">
    <source>
        <dbReference type="ARBA" id="ARBA00022679"/>
    </source>
</evidence>
<feature type="domain" description="Integrase catalytic" evidence="10">
    <location>
        <begin position="1343"/>
        <end position="1502"/>
    </location>
</feature>
<evidence type="ECO:0000256" key="5">
    <source>
        <dbReference type="ARBA" id="ARBA00022759"/>
    </source>
</evidence>
<dbReference type="PROSITE" id="PS50878">
    <property type="entry name" value="RT_POL"/>
    <property type="match status" value="1"/>
</dbReference>
<dbReference type="Gene3D" id="3.30.420.10">
    <property type="entry name" value="Ribonuclease H-like superfamily/Ribonuclease H"/>
    <property type="match status" value="1"/>
</dbReference>
<keyword evidence="5" id="KW-0255">Endonuclease</keyword>
<dbReference type="GO" id="GO:0003964">
    <property type="term" value="F:RNA-directed DNA polymerase activity"/>
    <property type="evidence" value="ECO:0007669"/>
    <property type="project" value="UniProtKB-KW"/>
</dbReference>
<dbReference type="InterPro" id="IPR012337">
    <property type="entry name" value="RNaseH-like_sf"/>
</dbReference>
<dbReference type="InterPro" id="IPR043128">
    <property type="entry name" value="Rev_trsase/Diguanyl_cyclase"/>
</dbReference>
<dbReference type="Pfam" id="PF17921">
    <property type="entry name" value="Integrase_H2C2"/>
    <property type="match status" value="1"/>
</dbReference>
<feature type="domain" description="Reverse transcriptase" evidence="9">
    <location>
        <begin position="645"/>
        <end position="824"/>
    </location>
</feature>
<evidence type="ECO:0000256" key="8">
    <source>
        <dbReference type="SAM" id="MobiDB-lite"/>
    </source>
</evidence>
<dbReference type="SUPFAM" id="SSF53098">
    <property type="entry name" value="Ribonuclease H-like"/>
    <property type="match status" value="1"/>
</dbReference>
<dbReference type="Gene3D" id="3.30.70.270">
    <property type="match status" value="2"/>
</dbReference>
<keyword evidence="6" id="KW-0378">Hydrolase</keyword>
<feature type="compositionally biased region" description="Polar residues" evidence="8">
    <location>
        <begin position="516"/>
        <end position="537"/>
    </location>
</feature>
<dbReference type="PROSITE" id="PS50994">
    <property type="entry name" value="INTEGRASE"/>
    <property type="match status" value="1"/>
</dbReference>
<dbReference type="CDD" id="cd09274">
    <property type="entry name" value="RNase_HI_RT_Ty3"/>
    <property type="match status" value="1"/>
</dbReference>
<dbReference type="InterPro" id="IPR050951">
    <property type="entry name" value="Retrovirus_Pol_polyprotein"/>
</dbReference>
<dbReference type="EC" id="2.7.7.49" evidence="1"/>
<dbReference type="InterPro" id="IPR054465">
    <property type="entry name" value="Integrase_p58-like_C"/>
</dbReference>
<evidence type="ECO:0000256" key="6">
    <source>
        <dbReference type="ARBA" id="ARBA00022801"/>
    </source>
</evidence>
<sequence length="1716" mass="190769">MKKNAAKEKELTLEELSSLLGLSGETLARTRASSTDELSAPEYWSAWYRRTLAASEEAKRANRDFKAPVTATTSTPRVGAVQPDWGEELNANENDLISNEVMNVRVKESDESPPEPVMDERLVAGNICVAFSGSEVEDPPQEDPVKTPFRLRSLIRTVVYHIVLEEEARSVLRCPACLNADCSLSDDSSTSESTRSYSVVEREARAKLLTLATAGVLGDRMMEAVVQQIMESYSEEAPKMRTKRTARSSRCPVHASTGSAPRRVRSRRKVRFDCTSLFAERTEALGSSPSYVENSDDISHYVCRVRNSERPRQRPGLVEVESDDEPEDVLDEELNPVPEGKRVICSVGGLEAVSGELELTLRMGARYELRTFVAVDRLHVNAILGTDTLKAFRAVIDLDENIMTLKDSGEVIALGSPRVEEMYVTRIASAVRLRPGGQALVVTDVMGQVPDDITVLIEGLPELDANVKIARTLCTVHEGKVVVEVCNASTEDLVLSKGTALAAATVVPKSALDTLNAGQEGSTSESDQMPSGSGSRTTWVDSVISAAAAAPTPTRNPMPGLDAANEAELIVDFTDSILGEEQRVLPADILGSFRDMFVETSLKPGRTNLLEFSIDTGTQAPIKQRPYRISQAEGDVMEAEVQQYLELNLIRPSTSPWASPVLMKRKPDGGIRFCIDYRRLNAVTIKDCYPMPLIDDILDVLAGAKLFSTMDIASGFWNVPMAADSVEKTAFTCKYGLFEWLVMPFGLCNAVPAFERLMENVLVDLKWRTCLVYLDDCVVFSSDFPTHIVRLKQVLECFRAAGFKLKMKKCRWGRDQVAFLGHIVTPSGILPNPEKVKAAINVARPHDLHTVRAFLGLTSYFRRYIPGYAAISAPIERLKMKGVEFVWSDDCEAAFLQLKRRLVEPPILAYPDAKKRFKLYVDSSRLAVGACLMQNIDGRDRVIAYASKLLVGSERNWINKQDGVSEIECWGIVWATRKFRCYLDRREFDLYTDHKAMTWVFSEGNRTSNAKLAHWAMELSQLRFKVYHKPGTAMGHVDGLSRLHTQTVCAVTLSDLMEYVSSTERESLAPVGEGSSSDCDESSVPTSVVNEESSKVVAGALEDALRVAKQALAEVGKIPAVVAAKKPLKPTSNVLNPETPDEGATVSVGEPPAPPENASNGTETPDPEYEAEADDETSEEEEDAERVVTSPVDLFGLDRERFVAEQKRTPWIQAVIAFVEHGALALNAQLRVKVLQMAHNYVVRDGMLLRKVHLKARAGPARSIMVPLIPLPFVESVLHYCHFDVFAAHVGQTKTLDKVRKHAYWHGWQKDVIGYVRACSVCGSGKGYRPWKNGLMQRMPVQELSGPFSLLVVDAIGPLVTTPRGNKFILVFADYFTRWVEAFPVAALDTITFVNIMVDEVLSRHGLPERLLSDRGSNFISELAKSFYETLGIKKLYGAAYHPQTQGLVERFNGTLIGMLRMFVSETQSDWDLYLPRVLFAYRTSYHEALGDSPFFSLYGRDPVLPLDLAFLNTKNEWKSSEVAEYRRRLARRGERKTKKLAFSWHGPYRIVGKLGDNTYKVAIPNHPDRVVSINVNRLKRFASRWSRPFPSEVPTGVESRPDADDDGPLSVDDLPTTSFVERLTLGGEETAFSGVSCPIVDILAKRVKRRQKQYLVLAATYETQWRSASSLLPEFVILVNNFENELAKEKGWPEPRRSARLAEAIAAVDEDELLF</sequence>
<dbReference type="GO" id="GO:0003676">
    <property type="term" value="F:nucleic acid binding"/>
    <property type="evidence" value="ECO:0007669"/>
    <property type="project" value="InterPro"/>
</dbReference>
<keyword evidence="3" id="KW-0548">Nucleotidyltransferase</keyword>
<dbReference type="InterPro" id="IPR036157">
    <property type="entry name" value="dUTPase-like_sf"/>
</dbReference>
<dbReference type="InterPro" id="IPR041588">
    <property type="entry name" value="Integrase_H2C2"/>
</dbReference>
<dbReference type="InterPro" id="IPR036397">
    <property type="entry name" value="RNaseH_sf"/>
</dbReference>
<evidence type="ECO:0000256" key="3">
    <source>
        <dbReference type="ARBA" id="ARBA00022695"/>
    </source>
</evidence>
<dbReference type="CDD" id="cd01647">
    <property type="entry name" value="RT_LTR"/>
    <property type="match status" value="1"/>
</dbReference>
<dbReference type="InterPro" id="IPR000477">
    <property type="entry name" value="RT_dom"/>
</dbReference>
<dbReference type="FunFam" id="3.30.420.10:FF:000032">
    <property type="entry name" value="Retrovirus-related Pol polyprotein from transposon 297-like Protein"/>
    <property type="match status" value="1"/>
</dbReference>
<dbReference type="SUPFAM" id="SSF56672">
    <property type="entry name" value="DNA/RNA polymerases"/>
    <property type="match status" value="1"/>
</dbReference>
<dbReference type="Pfam" id="PF17917">
    <property type="entry name" value="RT_RNaseH"/>
    <property type="match status" value="1"/>
</dbReference>
<feature type="region of interest" description="Disordered" evidence="8">
    <location>
        <begin position="236"/>
        <end position="262"/>
    </location>
</feature>
<dbReference type="PANTHER" id="PTHR37984">
    <property type="entry name" value="PROTEIN CBG26694"/>
    <property type="match status" value="1"/>
</dbReference>
<dbReference type="InterPro" id="IPR021109">
    <property type="entry name" value="Peptidase_aspartic_dom_sf"/>
</dbReference>
<dbReference type="Pfam" id="PF00665">
    <property type="entry name" value="rve"/>
    <property type="match status" value="1"/>
</dbReference>
<dbReference type="GO" id="GO:0004519">
    <property type="term" value="F:endonuclease activity"/>
    <property type="evidence" value="ECO:0007669"/>
    <property type="project" value="UniProtKB-KW"/>
</dbReference>
<dbReference type="Gene3D" id="2.40.70.10">
    <property type="entry name" value="Acid Proteases"/>
    <property type="match status" value="1"/>
</dbReference>
<evidence type="ECO:0000256" key="1">
    <source>
        <dbReference type="ARBA" id="ARBA00012493"/>
    </source>
</evidence>